<dbReference type="Pfam" id="PF01258">
    <property type="entry name" value="zf-dskA_traR"/>
    <property type="match status" value="1"/>
</dbReference>
<dbReference type="STRING" id="91360.SAMN05660330_01037"/>
<sequence length="206" mass="23073">MYIPESIRSRDDYKACVKFHGHTCMGLTIGYLAATLALSLLAEARAEDEEVIAVVENDACCCDAIQVLTGCTFGKGNFFHLDYGKMAFTFGSRSTKRGVRLLLRNDIFHIPEREKYLAEKISSNISSDSELKEYEQLYEARGEDLFSRGAESFFDVEQIANLELPKKAVIAQSVACADCGEMVMKTKLLEKNRRTVCRSCATHLDN</sequence>
<protein>
    <submittedName>
        <fullName evidence="6">Formylmethanofuran dehydrogenase, subunit E</fullName>
    </submittedName>
</protein>
<dbReference type="Pfam" id="PF02663">
    <property type="entry name" value="FmdE"/>
    <property type="match status" value="1"/>
</dbReference>
<dbReference type="OrthoDB" id="9804309at2"/>
<evidence type="ECO:0000259" key="4">
    <source>
        <dbReference type="Pfam" id="PF01258"/>
    </source>
</evidence>
<name>A0A1H0MGA8_9BACT</name>
<evidence type="ECO:0000256" key="3">
    <source>
        <dbReference type="ARBA" id="ARBA00022833"/>
    </source>
</evidence>
<evidence type="ECO:0000259" key="5">
    <source>
        <dbReference type="Pfam" id="PF02663"/>
    </source>
</evidence>
<reference evidence="6 7" key="1">
    <citation type="submission" date="2016-10" db="EMBL/GenBank/DDBJ databases">
        <authorList>
            <person name="de Groot N.N."/>
        </authorList>
    </citation>
    <scope>NUCLEOTIDE SEQUENCE [LARGE SCALE GENOMIC DNA]</scope>
    <source>
        <strain evidence="6 7">DSM 12130</strain>
    </source>
</reference>
<dbReference type="PANTHER" id="PTHR39418:SF1">
    <property type="entry name" value="DEHYDROGENASE"/>
    <property type="match status" value="1"/>
</dbReference>
<dbReference type="AlphaFoldDB" id="A0A1H0MGA8"/>
<dbReference type="RefSeq" id="WP_092220808.1">
    <property type="nucleotide sequence ID" value="NZ_FNJI01000006.1"/>
</dbReference>
<dbReference type="InterPro" id="IPR003814">
    <property type="entry name" value="FmdEsu_dom"/>
</dbReference>
<dbReference type="EMBL" id="FNJI01000006">
    <property type="protein sequence ID" value="SDO79434.1"/>
    <property type="molecule type" value="Genomic_DNA"/>
</dbReference>
<dbReference type="InterPro" id="IPR053194">
    <property type="entry name" value="tRNA_methyltr_O"/>
</dbReference>
<dbReference type="SUPFAM" id="SSF143555">
    <property type="entry name" value="FwdE-like"/>
    <property type="match status" value="1"/>
</dbReference>
<proteinExistence type="predicted"/>
<evidence type="ECO:0000313" key="6">
    <source>
        <dbReference type="EMBL" id="SDO79434.1"/>
    </source>
</evidence>
<keyword evidence="7" id="KW-1185">Reference proteome</keyword>
<evidence type="ECO:0000256" key="1">
    <source>
        <dbReference type="ARBA" id="ARBA00022723"/>
    </source>
</evidence>
<keyword evidence="3" id="KW-0862">Zinc</keyword>
<dbReference type="GO" id="GO:0008270">
    <property type="term" value="F:zinc ion binding"/>
    <property type="evidence" value="ECO:0007669"/>
    <property type="project" value="UniProtKB-KW"/>
</dbReference>
<organism evidence="6 7">
    <name type="scientific">Desulforhopalus singaporensis</name>
    <dbReference type="NCBI Taxonomy" id="91360"/>
    <lineage>
        <taxon>Bacteria</taxon>
        <taxon>Pseudomonadati</taxon>
        <taxon>Thermodesulfobacteriota</taxon>
        <taxon>Desulfobulbia</taxon>
        <taxon>Desulfobulbales</taxon>
        <taxon>Desulfocapsaceae</taxon>
        <taxon>Desulforhopalus</taxon>
    </lineage>
</organism>
<dbReference type="PIRSF" id="PIRSF006578">
    <property type="entry name" value="FwdE"/>
    <property type="match status" value="1"/>
</dbReference>
<feature type="domain" description="Zinc finger DksA/TraR C4-type" evidence="4">
    <location>
        <begin position="176"/>
        <end position="202"/>
    </location>
</feature>
<dbReference type="Proteomes" id="UP000199073">
    <property type="component" value="Unassembled WGS sequence"/>
</dbReference>
<dbReference type="Gene3D" id="3.30.1330.130">
    <property type="match status" value="1"/>
</dbReference>
<dbReference type="PANTHER" id="PTHR39418">
    <property type="entry name" value="DEHYDROGENASE-RELATED"/>
    <property type="match status" value="1"/>
</dbReference>
<gene>
    <name evidence="6" type="ORF">SAMN05660330_01037</name>
</gene>
<dbReference type="InterPro" id="IPR026328">
    <property type="entry name" value="FmdE"/>
</dbReference>
<keyword evidence="1" id="KW-0479">Metal-binding</keyword>
<evidence type="ECO:0000313" key="7">
    <source>
        <dbReference type="Proteomes" id="UP000199073"/>
    </source>
</evidence>
<keyword evidence="2" id="KW-0863">Zinc-finger</keyword>
<accession>A0A1H0MGA8</accession>
<dbReference type="InterPro" id="IPR000962">
    <property type="entry name" value="Znf_DskA_TraR"/>
</dbReference>
<evidence type="ECO:0000256" key="2">
    <source>
        <dbReference type="ARBA" id="ARBA00022771"/>
    </source>
</evidence>
<feature type="domain" description="Formylmethanofuran dehydrogenase subunit E" evidence="5">
    <location>
        <begin position="19"/>
        <end position="154"/>
    </location>
</feature>